<evidence type="ECO:0000256" key="1">
    <source>
        <dbReference type="SAM" id="MobiDB-lite"/>
    </source>
</evidence>
<dbReference type="Proteomes" id="UP000574690">
    <property type="component" value="Unassembled WGS sequence"/>
</dbReference>
<feature type="region of interest" description="Disordered" evidence="1">
    <location>
        <begin position="1"/>
        <end position="81"/>
    </location>
</feature>
<organism evidence="2 3">
    <name type="scientific">Glycomyces artemisiae</name>
    <dbReference type="NCBI Taxonomy" id="1076443"/>
    <lineage>
        <taxon>Bacteria</taxon>
        <taxon>Bacillati</taxon>
        <taxon>Actinomycetota</taxon>
        <taxon>Actinomycetes</taxon>
        <taxon>Glycomycetales</taxon>
        <taxon>Glycomycetaceae</taxon>
        <taxon>Glycomyces</taxon>
    </lineage>
</organism>
<evidence type="ECO:0000313" key="2">
    <source>
        <dbReference type="EMBL" id="NUQ87494.1"/>
    </source>
</evidence>
<name>A0A850C016_9ACTN</name>
<feature type="compositionally biased region" description="Acidic residues" evidence="1">
    <location>
        <begin position="47"/>
        <end position="58"/>
    </location>
</feature>
<dbReference type="EMBL" id="JABFXE010000146">
    <property type="protein sequence ID" value="NUQ87494.1"/>
    <property type="molecule type" value="Genomic_DNA"/>
</dbReference>
<feature type="non-terminal residue" evidence="2">
    <location>
        <position position="1"/>
    </location>
</feature>
<feature type="compositionally biased region" description="Basic and acidic residues" evidence="1">
    <location>
        <begin position="36"/>
        <end position="46"/>
    </location>
</feature>
<sequence length="81" mass="8485">GLFGPAVTTPTSATTAGPRGGGLFHSPAGQQVAAAKEPDRKGKADKETEDGEGSEEEAPQLSRRETGNVWGYVRPTEDPYN</sequence>
<comment type="caution">
    <text evidence="2">The sequence shown here is derived from an EMBL/GenBank/DDBJ whole genome shotgun (WGS) entry which is preliminary data.</text>
</comment>
<feature type="compositionally biased region" description="Low complexity" evidence="1">
    <location>
        <begin position="1"/>
        <end position="17"/>
    </location>
</feature>
<reference evidence="2 3" key="1">
    <citation type="submission" date="2020-05" db="EMBL/GenBank/DDBJ databases">
        <title>DNA-SIP metagenomic assembled genomes.</title>
        <authorList>
            <person name="Yu J."/>
        </authorList>
    </citation>
    <scope>NUCLEOTIDE SEQUENCE [LARGE SCALE GENOMIC DNA]</scope>
    <source>
        <strain evidence="2">Bin5.27</strain>
    </source>
</reference>
<evidence type="ECO:0000313" key="3">
    <source>
        <dbReference type="Proteomes" id="UP000574690"/>
    </source>
</evidence>
<gene>
    <name evidence="2" type="ORF">HOQ43_03395</name>
</gene>
<protein>
    <submittedName>
        <fullName evidence="2">Uncharacterized protein</fullName>
    </submittedName>
</protein>
<accession>A0A850C016</accession>
<dbReference type="AlphaFoldDB" id="A0A850C016"/>
<proteinExistence type="predicted"/>